<keyword evidence="3" id="KW-1185">Reference proteome</keyword>
<dbReference type="PANTHER" id="PTHR43194">
    <property type="entry name" value="HYDROLASE ALPHA/BETA FOLD FAMILY"/>
    <property type="match status" value="1"/>
</dbReference>
<keyword evidence="2" id="KW-0378">Hydrolase</keyword>
<dbReference type="SUPFAM" id="SSF53474">
    <property type="entry name" value="alpha/beta-Hydrolases"/>
    <property type="match status" value="1"/>
</dbReference>
<reference evidence="2" key="1">
    <citation type="submission" date="2023-06" db="EMBL/GenBank/DDBJ databases">
        <authorList>
            <person name="Jiang Y."/>
            <person name="Liu Q."/>
        </authorList>
    </citation>
    <scope>NUCLEOTIDE SEQUENCE</scope>
    <source>
        <strain evidence="2">CGMCC 1.12090</strain>
    </source>
</reference>
<dbReference type="InterPro" id="IPR029058">
    <property type="entry name" value="AB_hydrolase_fold"/>
</dbReference>
<dbReference type="Proteomes" id="UP001169027">
    <property type="component" value="Unassembled WGS sequence"/>
</dbReference>
<proteinExistence type="predicted"/>
<dbReference type="Gene3D" id="3.40.50.1820">
    <property type="entry name" value="alpha/beta hydrolase"/>
    <property type="match status" value="1"/>
</dbReference>
<dbReference type="Pfam" id="PF12697">
    <property type="entry name" value="Abhydrolase_6"/>
    <property type="match status" value="1"/>
</dbReference>
<feature type="domain" description="AB hydrolase-1" evidence="1">
    <location>
        <begin position="16"/>
        <end position="246"/>
    </location>
</feature>
<dbReference type="EMBL" id="JAUKVY010000029">
    <property type="protein sequence ID" value="MDO1536602.1"/>
    <property type="molecule type" value="Genomic_DNA"/>
</dbReference>
<name>A0ABT8SF36_9BURK</name>
<dbReference type="GO" id="GO:0016787">
    <property type="term" value="F:hydrolase activity"/>
    <property type="evidence" value="ECO:0007669"/>
    <property type="project" value="UniProtKB-KW"/>
</dbReference>
<sequence length="258" mass="26945">MNDPEASTGTVPQGLVVFVHGYMDSPGVWARTISQLALPGWRTIAATLETPHQQSGAPADLLQLYAGQVVDQVDAATLLAGLPVVIVGHSMGGQIAELVACSLGAQAAGLVLVTPAPLAGYPLPPAVMDRFASRAGITDAASIRDGKRALSVALDDEALEILVQSTAATSRDTALAQLHAWTGGHLAGHSPSFFGGPALTVTTDDKFFTTEMLAQGSRRFRRAVVEHIGGAGHWPQLEQSEGLAQAIRRFVQSQLQLG</sequence>
<dbReference type="InterPro" id="IPR000073">
    <property type="entry name" value="AB_hydrolase_1"/>
</dbReference>
<comment type="caution">
    <text evidence="2">The sequence shown here is derived from an EMBL/GenBank/DDBJ whole genome shotgun (WGS) entry which is preliminary data.</text>
</comment>
<dbReference type="PANTHER" id="PTHR43194:SF2">
    <property type="entry name" value="PEROXISOMAL MEMBRANE PROTEIN LPX1"/>
    <property type="match status" value="1"/>
</dbReference>
<evidence type="ECO:0000313" key="2">
    <source>
        <dbReference type="EMBL" id="MDO1536602.1"/>
    </source>
</evidence>
<evidence type="ECO:0000313" key="3">
    <source>
        <dbReference type="Proteomes" id="UP001169027"/>
    </source>
</evidence>
<evidence type="ECO:0000259" key="1">
    <source>
        <dbReference type="Pfam" id="PF12697"/>
    </source>
</evidence>
<organism evidence="2 3">
    <name type="scientific">Variovorax ginsengisoli</name>
    <dbReference type="NCBI Taxonomy" id="363844"/>
    <lineage>
        <taxon>Bacteria</taxon>
        <taxon>Pseudomonadati</taxon>
        <taxon>Pseudomonadota</taxon>
        <taxon>Betaproteobacteria</taxon>
        <taxon>Burkholderiales</taxon>
        <taxon>Comamonadaceae</taxon>
        <taxon>Variovorax</taxon>
    </lineage>
</organism>
<accession>A0ABT8SF36</accession>
<gene>
    <name evidence="2" type="ORF">Q2T77_30415</name>
</gene>
<dbReference type="RefSeq" id="WP_301814708.1">
    <property type="nucleotide sequence ID" value="NZ_JAUJZH010000029.1"/>
</dbReference>
<protein>
    <submittedName>
        <fullName evidence="2">Alpha/beta hydrolase</fullName>
    </submittedName>
</protein>
<dbReference type="InterPro" id="IPR050228">
    <property type="entry name" value="Carboxylesterase_BioH"/>
</dbReference>